<proteinExistence type="predicted"/>
<sequence length="212" mass="23411">MHTTSFTSSTSSTSTSLFHSYASTHSPSLHPRCPAPLSPPGPSYSHWLQVYGGKQQRKCHASLPDTDLPLEEIPNGNSKPTVQLIRRDEMGQELPEELDSLELAINESMTPAYDIIRNDLTTVVPSRISCLLLPEGHRCVREPQKPLGPTVRSTRQDNRFLGSLTIVLLTRLVHDVTVNGNRSSAFLASLEQKVELWVLSRLSPGKMTTSKG</sequence>
<reference evidence="1" key="2">
    <citation type="journal article" date="2023" name="IMA Fungus">
        <title>Comparative genomic study of the Penicillium genus elucidates a diverse pangenome and 15 lateral gene transfer events.</title>
        <authorList>
            <person name="Petersen C."/>
            <person name="Sorensen T."/>
            <person name="Nielsen M.R."/>
            <person name="Sondergaard T.E."/>
            <person name="Sorensen J.L."/>
            <person name="Fitzpatrick D.A."/>
            <person name="Frisvad J.C."/>
            <person name="Nielsen K.L."/>
        </authorList>
    </citation>
    <scope>NUCLEOTIDE SEQUENCE</scope>
    <source>
        <strain evidence="1">IBT 17660</strain>
    </source>
</reference>
<evidence type="ECO:0000313" key="1">
    <source>
        <dbReference type="EMBL" id="KAJ5472286.1"/>
    </source>
</evidence>
<dbReference type="AlphaFoldDB" id="A0A9W9WRN5"/>
<organism evidence="1 2">
    <name type="scientific">Penicillium desertorum</name>
    <dbReference type="NCBI Taxonomy" id="1303715"/>
    <lineage>
        <taxon>Eukaryota</taxon>
        <taxon>Fungi</taxon>
        <taxon>Dikarya</taxon>
        <taxon>Ascomycota</taxon>
        <taxon>Pezizomycotina</taxon>
        <taxon>Eurotiomycetes</taxon>
        <taxon>Eurotiomycetidae</taxon>
        <taxon>Eurotiales</taxon>
        <taxon>Aspergillaceae</taxon>
        <taxon>Penicillium</taxon>
    </lineage>
</organism>
<name>A0A9W9WRN5_9EURO</name>
<reference evidence="1" key="1">
    <citation type="submission" date="2022-12" db="EMBL/GenBank/DDBJ databases">
        <authorList>
            <person name="Petersen C."/>
        </authorList>
    </citation>
    <scope>NUCLEOTIDE SEQUENCE</scope>
    <source>
        <strain evidence="1">IBT 17660</strain>
    </source>
</reference>
<dbReference type="Proteomes" id="UP001147760">
    <property type="component" value="Unassembled WGS sequence"/>
</dbReference>
<dbReference type="EMBL" id="JAPWDO010000004">
    <property type="protein sequence ID" value="KAJ5472286.1"/>
    <property type="molecule type" value="Genomic_DNA"/>
</dbReference>
<comment type="caution">
    <text evidence="1">The sequence shown here is derived from an EMBL/GenBank/DDBJ whole genome shotgun (WGS) entry which is preliminary data.</text>
</comment>
<keyword evidence="2" id="KW-1185">Reference proteome</keyword>
<accession>A0A9W9WRN5</accession>
<protein>
    <submittedName>
        <fullName evidence="1">Uncharacterized protein</fullName>
    </submittedName>
</protein>
<evidence type="ECO:0000313" key="2">
    <source>
        <dbReference type="Proteomes" id="UP001147760"/>
    </source>
</evidence>
<gene>
    <name evidence="1" type="ORF">N7530_006287</name>
</gene>